<dbReference type="InterPro" id="IPR028994">
    <property type="entry name" value="Integrin_alpha_N"/>
</dbReference>
<dbReference type="Pfam" id="PF14885">
    <property type="entry name" value="GHL15"/>
    <property type="match status" value="1"/>
</dbReference>
<dbReference type="InterPro" id="IPR013517">
    <property type="entry name" value="FG-GAP"/>
</dbReference>
<reference evidence="2 3" key="1">
    <citation type="journal article" date="2016" name="Nat. Commun.">
        <title>Thousands of microbial genomes shed light on interconnected biogeochemical processes in an aquifer system.</title>
        <authorList>
            <person name="Anantharaman K."/>
            <person name="Brown C.T."/>
            <person name="Hug L.A."/>
            <person name="Sharon I."/>
            <person name="Castelle C.J."/>
            <person name="Probst A.J."/>
            <person name="Thomas B.C."/>
            <person name="Singh A."/>
            <person name="Wilkins M.J."/>
            <person name="Karaoz U."/>
            <person name="Brodie E.L."/>
            <person name="Williams K.H."/>
            <person name="Hubbard S.S."/>
            <person name="Banfield J.F."/>
        </authorList>
    </citation>
    <scope>NUCLEOTIDE SEQUENCE [LARGE SCALE GENOMIC DNA]</scope>
</reference>
<dbReference type="InterPro" id="IPR029455">
    <property type="entry name" value="GHL15"/>
</dbReference>
<dbReference type="EMBL" id="MGFE01000020">
    <property type="protein sequence ID" value="OGL98367.1"/>
    <property type="molecule type" value="Genomic_DNA"/>
</dbReference>
<dbReference type="Gene3D" id="2.130.10.130">
    <property type="entry name" value="Integrin alpha, N-terminal"/>
    <property type="match status" value="2"/>
</dbReference>
<organism evidence="2 3">
    <name type="scientific">Candidatus Uhrbacteria bacterium RIFOXYB2_FULL_57_15</name>
    <dbReference type="NCBI Taxonomy" id="1802422"/>
    <lineage>
        <taxon>Bacteria</taxon>
        <taxon>Candidatus Uhriibacteriota</taxon>
    </lineage>
</organism>
<comment type="caution">
    <text evidence="2">The sequence shown here is derived from an EMBL/GenBank/DDBJ whole genome shotgun (WGS) entry which is preliminary data.</text>
</comment>
<dbReference type="Pfam" id="PF13517">
    <property type="entry name" value="FG-GAP_3"/>
    <property type="match status" value="1"/>
</dbReference>
<dbReference type="SUPFAM" id="SSF69318">
    <property type="entry name" value="Integrin alpha N-terminal domain"/>
    <property type="match status" value="1"/>
</dbReference>
<keyword evidence="1" id="KW-0732">Signal</keyword>
<dbReference type="AlphaFoldDB" id="A0A1F7W832"/>
<protein>
    <submittedName>
        <fullName evidence="2">Uncharacterized protein</fullName>
    </submittedName>
</protein>
<evidence type="ECO:0000256" key="1">
    <source>
        <dbReference type="ARBA" id="ARBA00022729"/>
    </source>
</evidence>
<evidence type="ECO:0000313" key="2">
    <source>
        <dbReference type="EMBL" id="OGL98367.1"/>
    </source>
</evidence>
<dbReference type="PANTHER" id="PTHR45460">
    <property type="entry name" value="SIMILAR TO CYSTEINE PROTEINASE"/>
    <property type="match status" value="1"/>
</dbReference>
<dbReference type="Proteomes" id="UP000176501">
    <property type="component" value="Unassembled WGS sequence"/>
</dbReference>
<gene>
    <name evidence="2" type="ORF">A2304_01575</name>
</gene>
<accession>A0A1F7W832</accession>
<evidence type="ECO:0000313" key="3">
    <source>
        <dbReference type="Proteomes" id="UP000176501"/>
    </source>
</evidence>
<sequence>MRTANYYLLSGSSLENTATIATLAEFDLIVIPSEAQTYNVAFFSSIRALNPDIQILAYVPTVSWNNAFWSDPLHVQMKRGIKDSWWLRDANGNKTSIWPNTNALDLNSGWTEYLTTFVDEQIMSSGYWDGIFYDEVMDRDDWKEGYANLFSATRSKLGSNAVIITNGSSSTAFTPYVNGRMFETFPSTGNTVSSWSASANDYLSLFSKLGHDPVIVVNVNTENTGAQADYQKMRLGLTTTLLGDGYFSFDHGTENHAQLWTYDEFAVTLGEPKGDASSSASIWEREFEKGKVIVNPTTEMQTVRLQGEYEKIHGTQDTTTNDGSIVSRVTLNAQDGLVLLRPLEQIYKATYLNGAFARIFNADGATKRNGFFAYTSQGRGGTRVNAYDTDGDETYETVVADDTYVTIYDDDGSMHARFAPYGNAYQLGINIAIGDLENDGAIEIVTGTENGGGPQIRIFNKDGNLIHPGFFAYDTAFRGGVNVAIGDLNGDGTNEIIAGAGVGGGPHVRVFNKDGKVINPGFFAYDPAFRGGVNVAAGDVDGDGTDDIITGPGAGGGPHVRIFDRNGQMRSQFFAFEASGANGVEVTAADIDGDDRAEVIGLSSDMFTLSFK</sequence>
<dbReference type="PANTHER" id="PTHR45460:SF2">
    <property type="entry name" value="ALPHA 1,3 GLUCANASE, GH71 FAMILY (EUROFUNG)"/>
    <property type="match status" value="1"/>
</dbReference>
<name>A0A1F7W832_9BACT</name>
<proteinExistence type="predicted"/>